<proteinExistence type="predicted"/>
<evidence type="ECO:0000259" key="1">
    <source>
        <dbReference type="Pfam" id="PF12146"/>
    </source>
</evidence>
<keyword evidence="2" id="KW-0378">Hydrolase</keyword>
<reference evidence="2" key="1">
    <citation type="submission" date="2016-01" db="EMBL/GenBank/DDBJ databases">
        <authorList>
            <person name="Peeters C."/>
        </authorList>
    </citation>
    <scope>NUCLEOTIDE SEQUENCE [LARGE SCALE GENOMIC DNA]</scope>
    <source>
        <strain evidence="2">LMG 29326</strain>
    </source>
</reference>
<keyword evidence="3" id="KW-1185">Reference proteome</keyword>
<dbReference type="OrthoDB" id="5379975at2"/>
<dbReference type="GO" id="GO:0052689">
    <property type="term" value="F:carboxylic ester hydrolase activity"/>
    <property type="evidence" value="ECO:0007669"/>
    <property type="project" value="TreeGrafter"/>
</dbReference>
<dbReference type="InterPro" id="IPR022742">
    <property type="entry name" value="Hydrolase_4"/>
</dbReference>
<dbReference type="STRING" id="1777144.AWB83_02684"/>
<dbReference type="AlphaFoldDB" id="A0A158B2Y7"/>
<dbReference type="EMBL" id="FCOB02000011">
    <property type="protein sequence ID" value="SAK64329.1"/>
    <property type="molecule type" value="Genomic_DNA"/>
</dbReference>
<dbReference type="PANTHER" id="PTHR43265:SF1">
    <property type="entry name" value="ESTERASE ESTD"/>
    <property type="match status" value="1"/>
</dbReference>
<gene>
    <name evidence="2" type="ORF">AWB83_02684</name>
</gene>
<dbReference type="Proteomes" id="UP000054978">
    <property type="component" value="Unassembled WGS sequence"/>
</dbReference>
<dbReference type="RefSeq" id="WP_087046065.1">
    <property type="nucleotide sequence ID" value="NZ_FCOB02000011.1"/>
</dbReference>
<dbReference type="Gene3D" id="3.40.50.1820">
    <property type="entry name" value="alpha/beta hydrolase"/>
    <property type="match status" value="2"/>
</dbReference>
<name>A0A158B2Y7_9BURK</name>
<dbReference type="InterPro" id="IPR029058">
    <property type="entry name" value="AB_hydrolase_fold"/>
</dbReference>
<feature type="domain" description="Serine aminopeptidase S33" evidence="1">
    <location>
        <begin position="39"/>
        <end position="157"/>
    </location>
</feature>
<dbReference type="InterPro" id="IPR053145">
    <property type="entry name" value="AB_hydrolase_Est10"/>
</dbReference>
<evidence type="ECO:0000313" key="3">
    <source>
        <dbReference type="Proteomes" id="UP000054978"/>
    </source>
</evidence>
<dbReference type="PANTHER" id="PTHR43265">
    <property type="entry name" value="ESTERASE ESTD"/>
    <property type="match status" value="1"/>
</dbReference>
<accession>A0A158B2Y7</accession>
<sequence length="607" mass="66481">MTPIVFEGRFGWLHGGQGKHGVVLCKPFGHEESWVHKAMRYLADELSRQGLPVLRFDYLGTGDSVGIGHEGDRLDDFVADITEAVECLRKEAGVTKITLCGLRLGGTLAALASHHASVESLALLAPVVNGRHYLRELTALRKSWLETLPLPMRTMQIDSPFNVLGQKYSAAFRSQMSGFDLGMAMRRQPAIPKRVFVADIQPGASQPLYAALRDRGVEVQTNAFDDYFDFMQDTSSSVLPEKTLKQTAQWIAESVIDSSPGDLNSVRTRKAARLSMGDNAIIETPEAIERPVVFGAAGLFGILCEPRDRLVGGPAVVITNTAGNAHHGDSRLSVRIAREMARRGIASMRIDARGIGDSPPLPLDHAPNTITPIHAETIIEDVATAAAWLKRKGYDSIVTFGICSGAYSALRASLVEPAIEAVIAINLQRFYISEKMSLQELRNQMCNTMARLGPAILKPTKWWLVLSGKRGFRPIAKAFASNATARLQSQMFGVTRRDALGADEKPLTHPHGVVQRLERKGVDTLLLYGVGDDGLDQLNAYFGRYGQKLSRLTKVRTTVCEDIDHSLYDPRALAKVVALSESFLRNLHPKSSPVMDTVSPLGISRQL</sequence>
<dbReference type="SUPFAM" id="SSF53474">
    <property type="entry name" value="alpha/beta-Hydrolases"/>
    <property type="match status" value="2"/>
</dbReference>
<comment type="caution">
    <text evidence="2">The sequence shown here is derived from an EMBL/GenBank/DDBJ whole genome shotgun (WGS) entry which is preliminary data.</text>
</comment>
<organism evidence="2 3">
    <name type="scientific">Caballeronia ptereochthonis</name>
    <dbReference type="NCBI Taxonomy" id="1777144"/>
    <lineage>
        <taxon>Bacteria</taxon>
        <taxon>Pseudomonadati</taxon>
        <taxon>Pseudomonadota</taxon>
        <taxon>Betaproteobacteria</taxon>
        <taxon>Burkholderiales</taxon>
        <taxon>Burkholderiaceae</taxon>
        <taxon>Caballeronia</taxon>
    </lineage>
</organism>
<evidence type="ECO:0000313" key="2">
    <source>
        <dbReference type="EMBL" id="SAK64329.1"/>
    </source>
</evidence>
<dbReference type="Pfam" id="PF12146">
    <property type="entry name" value="Hydrolase_4"/>
    <property type="match status" value="1"/>
</dbReference>
<protein>
    <submittedName>
        <fullName evidence="2">Alpha/beta hydrolase</fullName>
    </submittedName>
</protein>